<dbReference type="InterPro" id="IPR001646">
    <property type="entry name" value="5peptide_repeat"/>
</dbReference>
<dbReference type="Gene3D" id="2.160.20.80">
    <property type="entry name" value="E3 ubiquitin-protein ligase SopA"/>
    <property type="match status" value="1"/>
</dbReference>
<accession>A0A652YR12</accession>
<dbReference type="SUPFAM" id="SSF141571">
    <property type="entry name" value="Pentapeptide repeat-like"/>
    <property type="match status" value="1"/>
</dbReference>
<sequence length="281" mass="30326">MSSTHSSVRREDLRADCNNCFALCCTAFGFSRSVDFAEDKPAGSPCRHLGSNFSCTVHEGLRSRGFRGCTVFDCFGAGQVVSQQLFSGVSWRERPDTQQHMFSAFKIVKQLHEMLWYLFEAQERTYDPDAAHEARELASTIAALIRGGQAELFSTDIGALHSVVRAVLMEISAEVRASYFAEVDQLDSSIAAGVDLAGSDLRAHRLCGADLRGACLIAVDLRGSDLTAVDLLGADLRDARLDGADLSAALFVTQPQVNAARGNGDTCLPAGVAAPPHWLVR</sequence>
<comment type="caution">
    <text evidence="1">The sequence shown here is derived from an EMBL/GenBank/DDBJ whole genome shotgun (WGS) entry which is preliminary data.</text>
</comment>
<dbReference type="PANTHER" id="PTHR14136">
    <property type="entry name" value="BTB_POZ DOMAIN-CONTAINING PROTEIN KCTD9"/>
    <property type="match status" value="1"/>
</dbReference>
<name>A0A652YR12_NOCGL</name>
<protein>
    <submittedName>
        <fullName evidence="1">Pentapeptide repeat protein</fullName>
    </submittedName>
</protein>
<organism evidence="1">
    <name type="scientific">Nocardia globerula</name>
    <dbReference type="NCBI Taxonomy" id="1818"/>
    <lineage>
        <taxon>Bacteria</taxon>
        <taxon>Bacillati</taxon>
        <taxon>Actinomycetota</taxon>
        <taxon>Actinomycetes</taxon>
        <taxon>Mycobacteriales</taxon>
        <taxon>Nocardiaceae</taxon>
        <taxon>Nocardia</taxon>
    </lineage>
</organism>
<dbReference type="AlphaFoldDB" id="A0A652YR12"/>
<reference evidence="1" key="1">
    <citation type="submission" date="2019-07" db="EMBL/GenBank/DDBJ databases">
        <title>Genomic Encyclopedia of Type Strains, Phase IV (KMG-IV): sequencing the most valuable type-strain genomes for metagenomic binning, comparative biology and taxonomic classification.</title>
        <authorList>
            <person name="Goeker M."/>
        </authorList>
    </citation>
    <scope>NUCLEOTIDE SEQUENCE</scope>
    <source>
        <strain evidence="1">DSM 44596</strain>
    </source>
</reference>
<dbReference type="PANTHER" id="PTHR14136:SF17">
    <property type="entry name" value="BTB_POZ DOMAIN-CONTAINING PROTEIN KCTD9"/>
    <property type="match status" value="1"/>
</dbReference>
<evidence type="ECO:0000313" key="1">
    <source>
        <dbReference type="EMBL" id="TYQ04951.1"/>
    </source>
</evidence>
<dbReference type="Pfam" id="PF00805">
    <property type="entry name" value="Pentapeptide"/>
    <property type="match status" value="1"/>
</dbReference>
<dbReference type="EMBL" id="VNIQ01000003">
    <property type="protein sequence ID" value="TYQ04951.1"/>
    <property type="molecule type" value="Genomic_DNA"/>
</dbReference>
<dbReference type="InterPro" id="IPR051082">
    <property type="entry name" value="Pentapeptide-BTB/POZ_domain"/>
</dbReference>
<gene>
    <name evidence="1" type="ORF">FNL38_103302</name>
</gene>
<proteinExistence type="predicted"/>